<evidence type="ECO:0000259" key="8">
    <source>
        <dbReference type="Pfam" id="PF02687"/>
    </source>
</evidence>
<feature type="transmembrane region" description="Helical" evidence="7">
    <location>
        <begin position="433"/>
        <end position="454"/>
    </location>
</feature>
<dbReference type="AlphaFoldDB" id="A0A3P1SG73"/>
<accession>A0A3P1SG73</accession>
<evidence type="ECO:0000256" key="1">
    <source>
        <dbReference type="ARBA" id="ARBA00004651"/>
    </source>
</evidence>
<dbReference type="Proteomes" id="UP000280444">
    <property type="component" value="Unassembled WGS sequence"/>
</dbReference>
<evidence type="ECO:0000256" key="3">
    <source>
        <dbReference type="ARBA" id="ARBA00022692"/>
    </source>
</evidence>
<comment type="similarity">
    <text evidence="6">Belongs to the ABC-4 integral membrane protein family.</text>
</comment>
<feature type="transmembrane region" description="Helical" evidence="7">
    <location>
        <begin position="308"/>
        <end position="341"/>
    </location>
</feature>
<feature type="transmembrane region" description="Helical" evidence="7">
    <location>
        <begin position="757"/>
        <end position="787"/>
    </location>
</feature>
<dbReference type="OrthoDB" id="9780560at2"/>
<evidence type="ECO:0000256" key="6">
    <source>
        <dbReference type="ARBA" id="ARBA00038076"/>
    </source>
</evidence>
<dbReference type="InterPro" id="IPR003838">
    <property type="entry name" value="ABC3_permease_C"/>
</dbReference>
<feature type="transmembrane region" description="Helical" evidence="7">
    <location>
        <begin position="705"/>
        <end position="729"/>
    </location>
</feature>
<gene>
    <name evidence="9" type="ORF">EII11_03900</name>
</gene>
<feature type="transmembrane region" description="Helical" evidence="7">
    <location>
        <begin position="799"/>
        <end position="820"/>
    </location>
</feature>
<feature type="transmembrane region" description="Helical" evidence="7">
    <location>
        <begin position="263"/>
        <end position="288"/>
    </location>
</feature>
<dbReference type="Pfam" id="PF02687">
    <property type="entry name" value="FtsX"/>
    <property type="match status" value="2"/>
</dbReference>
<evidence type="ECO:0000313" key="10">
    <source>
        <dbReference type="Proteomes" id="UP000280444"/>
    </source>
</evidence>
<evidence type="ECO:0000313" key="9">
    <source>
        <dbReference type="EMBL" id="RRC95996.1"/>
    </source>
</evidence>
<evidence type="ECO:0000256" key="7">
    <source>
        <dbReference type="SAM" id="Phobius"/>
    </source>
</evidence>
<feature type="transmembrane region" description="Helical" evidence="7">
    <location>
        <begin position="20"/>
        <end position="43"/>
    </location>
</feature>
<keyword evidence="4 7" id="KW-1133">Transmembrane helix</keyword>
<feature type="transmembrane region" description="Helical" evidence="7">
    <location>
        <begin position="361"/>
        <end position="385"/>
    </location>
</feature>
<feature type="domain" description="ABC3 transporter permease C-terminal" evidence="8">
    <location>
        <begin position="266"/>
        <end position="387"/>
    </location>
</feature>
<feature type="transmembrane region" description="Helical" evidence="7">
    <location>
        <begin position="406"/>
        <end position="427"/>
    </location>
</feature>
<keyword evidence="2" id="KW-1003">Cell membrane</keyword>
<organism evidence="9 10">
    <name type="scientific">Schaalia canis</name>
    <dbReference type="NCBI Taxonomy" id="100469"/>
    <lineage>
        <taxon>Bacteria</taxon>
        <taxon>Bacillati</taxon>
        <taxon>Actinomycetota</taxon>
        <taxon>Actinomycetes</taxon>
        <taxon>Actinomycetales</taxon>
        <taxon>Actinomycetaceae</taxon>
        <taxon>Schaalia</taxon>
    </lineage>
</organism>
<sequence>MSVTRDLIAANVRSHARRYVATGVAVAISMAFVLASLTLTTALTTVLSRSITAQYQGAAALVSVDPRIETDEPIDLVDLRPTIEKTTGVTAIAPMTFSVLEFHKDSQRSTRQMSPILPEPFFQPSLVEGKMPTSNSEVAIDTQLAQTLKVTVGDTIDVRAAYSSERYQQVTVTGTVASALSFLPTSYATEGAISEIAGELRPLSYLVAVDAQQGTPSLEQQNALVDALREALPTHPALEIESGDAARQAALDSAKLDATTTQAIIMVFPVIAVAVSLIVVSTTFQVVLHQRKRELALLRTLGARSSQVRRIIIAETLVVGLLASVVAVLAGATLSAIGLWASGLAISFVDAVTMISPLNVLVTLALGTALTLLVGVRPALGVARISPMAALSPIDEAAAVSSRASWVKFIVGGLLTVGALAAMYVGAQNESESLRFSVLLAASVVALVGFLVFISPLMPTFTRSFGLFGRSIVSVMARENTTRNPGRTSATGVAIVIGVTLVSTMLVGAASLRATLDGEVDAQRPLDLTAQMREGELPSDVRSAVPGISGVEAVVEGRFAEGILTKTGASEAEKAQEVRLSIVGQPDLNIVSHSPIALLSDDEVLLPDSFGVDDGHSMTVCVGEDLSACREFTATLSETTPYAAMISEKALLELAPNAEVNRVHVKLAEGADATQVQSDLATLDETLIVEGAALERQMYTRMINIALGMVVALLGVSVLVSLVGVTNTLSLSVRERTRENGLLRALGLSRKQMRRMLAWGAVFIALTATVIGLALGVFFGWIGMLALPVQVETLVIEVPWLQLAGVVLVSLMSAVVAAWLPGRRAAKTSPVVALADQ</sequence>
<keyword evidence="5 7" id="KW-0472">Membrane</keyword>
<proteinExistence type="inferred from homology"/>
<dbReference type="EMBL" id="RQZF01000002">
    <property type="protein sequence ID" value="RRC95996.1"/>
    <property type="molecule type" value="Genomic_DNA"/>
</dbReference>
<dbReference type="PANTHER" id="PTHR30572:SF4">
    <property type="entry name" value="ABC TRANSPORTER PERMEASE YTRF"/>
    <property type="match status" value="1"/>
</dbReference>
<dbReference type="PANTHER" id="PTHR30572">
    <property type="entry name" value="MEMBRANE COMPONENT OF TRANSPORTER-RELATED"/>
    <property type="match status" value="1"/>
</dbReference>
<dbReference type="GO" id="GO:0022857">
    <property type="term" value="F:transmembrane transporter activity"/>
    <property type="evidence" value="ECO:0007669"/>
    <property type="project" value="TreeGrafter"/>
</dbReference>
<dbReference type="RefSeq" id="WP_124868801.1">
    <property type="nucleotide sequence ID" value="NZ_RQZF01000002.1"/>
</dbReference>
<evidence type="ECO:0000256" key="4">
    <source>
        <dbReference type="ARBA" id="ARBA00022989"/>
    </source>
</evidence>
<dbReference type="GO" id="GO:0005886">
    <property type="term" value="C:plasma membrane"/>
    <property type="evidence" value="ECO:0007669"/>
    <property type="project" value="UniProtKB-SubCell"/>
</dbReference>
<keyword evidence="10" id="KW-1185">Reference proteome</keyword>
<dbReference type="InterPro" id="IPR050250">
    <property type="entry name" value="Macrolide_Exporter_MacB"/>
</dbReference>
<evidence type="ECO:0000256" key="5">
    <source>
        <dbReference type="ARBA" id="ARBA00023136"/>
    </source>
</evidence>
<keyword evidence="3 7" id="KW-0812">Transmembrane</keyword>
<name>A0A3P1SG73_9ACTO</name>
<feature type="transmembrane region" description="Helical" evidence="7">
    <location>
        <begin position="493"/>
        <end position="512"/>
    </location>
</feature>
<feature type="domain" description="ABC3 transporter permease C-terminal" evidence="8">
    <location>
        <begin position="713"/>
        <end position="830"/>
    </location>
</feature>
<evidence type="ECO:0000256" key="2">
    <source>
        <dbReference type="ARBA" id="ARBA00022475"/>
    </source>
</evidence>
<protein>
    <submittedName>
        <fullName evidence="9">FtsX-like permease family protein</fullName>
    </submittedName>
</protein>
<comment type="caution">
    <text evidence="9">The sequence shown here is derived from an EMBL/GenBank/DDBJ whole genome shotgun (WGS) entry which is preliminary data.</text>
</comment>
<comment type="subcellular location">
    <subcellularLocation>
        <location evidence="1">Cell membrane</location>
        <topology evidence="1">Multi-pass membrane protein</topology>
    </subcellularLocation>
</comment>
<reference evidence="9 10" key="1">
    <citation type="submission" date="2018-11" db="EMBL/GenBank/DDBJ databases">
        <title>Genomes From Bacteria Associated with the Canine Oral Cavity: a Test Case for Automated Genome-Based Taxonomic Assignment.</title>
        <authorList>
            <person name="Coil D.A."/>
            <person name="Jospin G."/>
            <person name="Darling A.E."/>
            <person name="Wallis C."/>
            <person name="Davis I.J."/>
            <person name="Harris S."/>
            <person name="Eisen J.A."/>
            <person name="Holcombe L.J."/>
            <person name="O'Flynn C."/>
        </authorList>
    </citation>
    <scope>NUCLEOTIDE SEQUENCE [LARGE SCALE GENOMIC DNA]</scope>
    <source>
        <strain evidence="9 10">OH770</strain>
    </source>
</reference>